<comment type="cofactor">
    <cofactor evidence="1">
        <name>Mg(2+)</name>
        <dbReference type="ChEBI" id="CHEBI:18420"/>
    </cofactor>
</comment>
<evidence type="ECO:0000313" key="11">
    <source>
        <dbReference type="EMBL" id="KHL03978.1"/>
    </source>
</evidence>
<dbReference type="OrthoDB" id="9778595at2"/>
<dbReference type="GO" id="GO:0046872">
    <property type="term" value="F:metal ion binding"/>
    <property type="evidence" value="ECO:0007669"/>
    <property type="project" value="UniProtKB-KW"/>
</dbReference>
<dbReference type="InterPro" id="IPR003374">
    <property type="entry name" value="ApbE-like_sf"/>
</dbReference>
<proteinExistence type="predicted"/>
<protein>
    <recommendedName>
        <fullName evidence="3">FAD:protein FMN transferase</fullName>
        <ecNumber evidence="2">2.7.1.180</ecNumber>
    </recommendedName>
    <alternativeName>
        <fullName evidence="9">Flavin transferase</fullName>
    </alternativeName>
</protein>
<dbReference type="Gene3D" id="3.10.520.10">
    <property type="entry name" value="ApbE-like domains"/>
    <property type="match status" value="2"/>
</dbReference>
<keyword evidence="6" id="KW-0479">Metal-binding</keyword>
<keyword evidence="7" id="KW-0274">FAD</keyword>
<dbReference type="InterPro" id="IPR024932">
    <property type="entry name" value="ApbE"/>
</dbReference>
<evidence type="ECO:0000256" key="1">
    <source>
        <dbReference type="ARBA" id="ARBA00001946"/>
    </source>
</evidence>
<keyword evidence="5" id="KW-0808">Transferase</keyword>
<evidence type="ECO:0000256" key="3">
    <source>
        <dbReference type="ARBA" id="ARBA00016337"/>
    </source>
</evidence>
<comment type="caution">
    <text evidence="11">The sequence shown here is derived from an EMBL/GenBank/DDBJ whole genome shotgun (WGS) entry which is preliminary data.</text>
</comment>
<dbReference type="PANTHER" id="PTHR30040">
    <property type="entry name" value="THIAMINE BIOSYNTHESIS LIPOPROTEIN APBE"/>
    <property type="match status" value="1"/>
</dbReference>
<evidence type="ECO:0000256" key="9">
    <source>
        <dbReference type="ARBA" id="ARBA00031306"/>
    </source>
</evidence>
<organism evidence="11 12">
    <name type="scientific">Sinomonas humi</name>
    <dbReference type="NCBI Taxonomy" id="1338436"/>
    <lineage>
        <taxon>Bacteria</taxon>
        <taxon>Bacillati</taxon>
        <taxon>Actinomycetota</taxon>
        <taxon>Actinomycetes</taxon>
        <taxon>Micrococcales</taxon>
        <taxon>Micrococcaceae</taxon>
        <taxon>Sinomonas</taxon>
    </lineage>
</organism>
<name>A0A0B2AQ38_9MICC</name>
<sequence length="267" mass="27415">MGTVVSLSAAFAPRPDAGDDGGDGARRLDAAVRVIEADFATLEDRFSLFREDSEASALARGVLRLANASAETRAVYTDAIEWRRRTHGAFTPERPDGVLDLSGIVKARAIAEAGRSLVALGLTDWCLNAGGDVLVAGTPSPSNATSGGDAARPWLAGVVDPEDRRTLLGAYPLAGAPGCVARRALATSGSAERGDHIWAVSGGAPEFMQVSVAAADIETADVLATAIVAGGREMLDLATAQWDVDVLAVTNDGGLLATPGFRAPHAA</sequence>
<evidence type="ECO:0000256" key="6">
    <source>
        <dbReference type="ARBA" id="ARBA00022723"/>
    </source>
</evidence>
<gene>
    <name evidence="11" type="ORF">LK10_07850</name>
</gene>
<dbReference type="STRING" id="1338436.LK10_07850"/>
<evidence type="ECO:0000313" key="12">
    <source>
        <dbReference type="Proteomes" id="UP000030982"/>
    </source>
</evidence>
<evidence type="ECO:0000256" key="8">
    <source>
        <dbReference type="ARBA" id="ARBA00022842"/>
    </source>
</evidence>
<dbReference type="Pfam" id="PF02424">
    <property type="entry name" value="ApbE"/>
    <property type="match status" value="2"/>
</dbReference>
<accession>A0A0B2AQ38</accession>
<keyword evidence="8" id="KW-0460">Magnesium</keyword>
<evidence type="ECO:0000256" key="5">
    <source>
        <dbReference type="ARBA" id="ARBA00022679"/>
    </source>
</evidence>
<comment type="catalytic activity">
    <reaction evidence="10">
        <text>L-threonyl-[protein] + FAD = FMN-L-threonyl-[protein] + AMP + H(+)</text>
        <dbReference type="Rhea" id="RHEA:36847"/>
        <dbReference type="Rhea" id="RHEA-COMP:11060"/>
        <dbReference type="Rhea" id="RHEA-COMP:11061"/>
        <dbReference type="ChEBI" id="CHEBI:15378"/>
        <dbReference type="ChEBI" id="CHEBI:30013"/>
        <dbReference type="ChEBI" id="CHEBI:57692"/>
        <dbReference type="ChEBI" id="CHEBI:74257"/>
        <dbReference type="ChEBI" id="CHEBI:456215"/>
        <dbReference type="EC" id="2.7.1.180"/>
    </reaction>
</comment>
<dbReference type="AlphaFoldDB" id="A0A0B2AQ38"/>
<dbReference type="EMBL" id="JTDL01000089">
    <property type="protein sequence ID" value="KHL03978.1"/>
    <property type="molecule type" value="Genomic_DNA"/>
</dbReference>
<keyword evidence="4" id="KW-0285">Flavoprotein</keyword>
<dbReference type="EC" id="2.7.1.180" evidence="2"/>
<evidence type="ECO:0000256" key="7">
    <source>
        <dbReference type="ARBA" id="ARBA00022827"/>
    </source>
</evidence>
<dbReference type="PANTHER" id="PTHR30040:SF2">
    <property type="entry name" value="FAD:PROTEIN FMN TRANSFERASE"/>
    <property type="match status" value="1"/>
</dbReference>
<keyword evidence="12" id="KW-1185">Reference proteome</keyword>
<dbReference type="Proteomes" id="UP000030982">
    <property type="component" value="Unassembled WGS sequence"/>
</dbReference>
<dbReference type="GO" id="GO:0016740">
    <property type="term" value="F:transferase activity"/>
    <property type="evidence" value="ECO:0007669"/>
    <property type="project" value="UniProtKB-KW"/>
</dbReference>
<reference evidence="11 12" key="1">
    <citation type="submission" date="2014-09" db="EMBL/GenBank/DDBJ databases">
        <title>Genome sequence of Sinomonas sp. MUSC 117.</title>
        <authorList>
            <person name="Lee L.-H."/>
        </authorList>
    </citation>
    <scope>NUCLEOTIDE SEQUENCE [LARGE SCALE GENOMIC DNA]</scope>
    <source>
        <strain evidence="11 12">MUSC 117</strain>
    </source>
</reference>
<evidence type="ECO:0000256" key="4">
    <source>
        <dbReference type="ARBA" id="ARBA00022630"/>
    </source>
</evidence>
<evidence type="ECO:0000256" key="10">
    <source>
        <dbReference type="ARBA" id="ARBA00048540"/>
    </source>
</evidence>
<evidence type="ECO:0000256" key="2">
    <source>
        <dbReference type="ARBA" id="ARBA00011955"/>
    </source>
</evidence>
<dbReference type="SUPFAM" id="SSF143631">
    <property type="entry name" value="ApbE-like"/>
    <property type="match status" value="1"/>
</dbReference>